<accession>X1KBW3</accession>
<name>X1KBW3_9ZZZZ</name>
<protein>
    <recommendedName>
        <fullName evidence="2">Polysaccharide pyruvyl transferase domain-containing protein</fullName>
    </recommendedName>
</protein>
<proteinExistence type="predicted"/>
<feature type="non-terminal residue" evidence="1">
    <location>
        <position position="1"/>
    </location>
</feature>
<dbReference type="AlphaFoldDB" id="X1KBW3"/>
<dbReference type="EMBL" id="BARV01011153">
    <property type="protein sequence ID" value="GAI04482.1"/>
    <property type="molecule type" value="Genomic_DNA"/>
</dbReference>
<sequence length="97" mass="11509">FNTFQYADFCFTQRLHPSVFAAMKDIPFVGLEYQFEKMMDWCSTTKVHNYIHTKTDTLNDFKGKYYEIEEAMAKLKNVLPNKIKEINEAVKKMLDLL</sequence>
<evidence type="ECO:0008006" key="2">
    <source>
        <dbReference type="Google" id="ProtNLM"/>
    </source>
</evidence>
<comment type="caution">
    <text evidence="1">The sequence shown here is derived from an EMBL/GenBank/DDBJ whole genome shotgun (WGS) entry which is preliminary data.</text>
</comment>
<organism evidence="1">
    <name type="scientific">marine sediment metagenome</name>
    <dbReference type="NCBI Taxonomy" id="412755"/>
    <lineage>
        <taxon>unclassified sequences</taxon>
        <taxon>metagenomes</taxon>
        <taxon>ecological metagenomes</taxon>
    </lineage>
</organism>
<gene>
    <name evidence="1" type="ORF">S06H3_21282</name>
</gene>
<evidence type="ECO:0000313" key="1">
    <source>
        <dbReference type="EMBL" id="GAI04482.1"/>
    </source>
</evidence>
<reference evidence="1" key="1">
    <citation type="journal article" date="2014" name="Front. Microbiol.">
        <title>High frequency of phylogenetically diverse reductive dehalogenase-homologous genes in deep subseafloor sedimentary metagenomes.</title>
        <authorList>
            <person name="Kawai M."/>
            <person name="Futagami T."/>
            <person name="Toyoda A."/>
            <person name="Takaki Y."/>
            <person name="Nishi S."/>
            <person name="Hori S."/>
            <person name="Arai W."/>
            <person name="Tsubouchi T."/>
            <person name="Morono Y."/>
            <person name="Uchiyama I."/>
            <person name="Ito T."/>
            <person name="Fujiyama A."/>
            <person name="Inagaki F."/>
            <person name="Takami H."/>
        </authorList>
    </citation>
    <scope>NUCLEOTIDE SEQUENCE</scope>
    <source>
        <strain evidence="1">Expedition CK06-06</strain>
    </source>
</reference>